<accession>A0A917RLQ3</accession>
<evidence type="ECO:0000259" key="4">
    <source>
        <dbReference type="Pfam" id="PF13622"/>
    </source>
</evidence>
<evidence type="ECO:0000256" key="1">
    <source>
        <dbReference type="ARBA" id="ARBA00006538"/>
    </source>
</evidence>
<sequence length="285" mass="31349">MAERAQVERNRHNGHKPGDERLGRGEVGTLAALLELEQIDINIFRGRNADHGLPRSRLYGGQVAAQALRAAGHTVAPDRLPHSLHGYFLRTGRPDLPVLYQVDRDRDGRSFSARHVSAIQNGQIIFSMLASFHTGEAGGTHDGLPRREAPDPEQVEPHRAAFRDRLVDIREITHTTESEDRVSDLMWIRSATPLPDDPLVHACALAYVSDLGSGYGQLSDPGIPSGGPSVDHALWFHDRLKLDDWVLLDLWPTMAGGARGLYHGSIRSPAGRLGATLSQEMLLRS</sequence>
<feature type="domain" description="Acyl-CoA thioesterase-like N-terminal HotDog" evidence="4">
    <location>
        <begin position="57"/>
        <end position="133"/>
    </location>
</feature>
<feature type="domain" description="Acyl-CoA thioesterase-like C-terminal" evidence="5">
    <location>
        <begin position="174"/>
        <end position="282"/>
    </location>
</feature>
<name>A0A917RLQ3_9NOCA</name>
<reference evidence="6" key="1">
    <citation type="journal article" date="2014" name="Int. J. Syst. Evol. Microbiol.">
        <title>Complete genome sequence of Corynebacterium casei LMG S-19264T (=DSM 44701T), isolated from a smear-ripened cheese.</title>
        <authorList>
            <consortium name="US DOE Joint Genome Institute (JGI-PGF)"/>
            <person name="Walter F."/>
            <person name="Albersmeier A."/>
            <person name="Kalinowski J."/>
            <person name="Ruckert C."/>
        </authorList>
    </citation>
    <scope>NUCLEOTIDE SEQUENCE</scope>
    <source>
        <strain evidence="6">CGMCC 4.3508</strain>
    </source>
</reference>
<evidence type="ECO:0000256" key="2">
    <source>
        <dbReference type="ARBA" id="ARBA00022801"/>
    </source>
</evidence>
<dbReference type="GO" id="GO:0009062">
    <property type="term" value="P:fatty acid catabolic process"/>
    <property type="evidence" value="ECO:0007669"/>
    <property type="project" value="TreeGrafter"/>
</dbReference>
<dbReference type="GO" id="GO:0047617">
    <property type="term" value="F:fatty acyl-CoA hydrolase activity"/>
    <property type="evidence" value="ECO:0007669"/>
    <property type="project" value="InterPro"/>
</dbReference>
<comment type="caution">
    <text evidence="6">The sequence shown here is derived from an EMBL/GenBank/DDBJ whole genome shotgun (WGS) entry which is preliminary data.</text>
</comment>
<dbReference type="InterPro" id="IPR049449">
    <property type="entry name" value="TesB_ACOT8-like_N"/>
</dbReference>
<proteinExistence type="inferred from homology"/>
<comment type="similarity">
    <text evidence="1">Belongs to the C/M/P thioester hydrolase family.</text>
</comment>
<dbReference type="CDD" id="cd03444">
    <property type="entry name" value="Thioesterase_II_repeat1"/>
    <property type="match status" value="1"/>
</dbReference>
<dbReference type="AlphaFoldDB" id="A0A917RLQ3"/>
<dbReference type="SUPFAM" id="SSF54637">
    <property type="entry name" value="Thioesterase/thiol ester dehydrase-isomerase"/>
    <property type="match status" value="2"/>
</dbReference>
<dbReference type="InterPro" id="IPR003703">
    <property type="entry name" value="Acyl_CoA_thio"/>
</dbReference>
<evidence type="ECO:0000256" key="3">
    <source>
        <dbReference type="SAM" id="MobiDB-lite"/>
    </source>
</evidence>
<feature type="region of interest" description="Disordered" evidence="3">
    <location>
        <begin position="1"/>
        <end position="23"/>
    </location>
</feature>
<dbReference type="CDD" id="cd03445">
    <property type="entry name" value="Thioesterase_II_repeat2"/>
    <property type="match status" value="1"/>
</dbReference>
<dbReference type="Proteomes" id="UP000638263">
    <property type="component" value="Unassembled WGS sequence"/>
</dbReference>
<evidence type="ECO:0000313" key="6">
    <source>
        <dbReference type="EMBL" id="GGL12819.1"/>
    </source>
</evidence>
<dbReference type="Pfam" id="PF13622">
    <property type="entry name" value="4HBT_3"/>
    <property type="match status" value="1"/>
</dbReference>
<feature type="compositionally biased region" description="Basic and acidic residues" evidence="3">
    <location>
        <begin position="143"/>
        <end position="156"/>
    </location>
</feature>
<reference evidence="6" key="2">
    <citation type="submission" date="2020-09" db="EMBL/GenBank/DDBJ databases">
        <authorList>
            <person name="Sun Q."/>
            <person name="Zhou Y."/>
        </authorList>
    </citation>
    <scope>NUCLEOTIDE SEQUENCE</scope>
    <source>
        <strain evidence="6">CGMCC 4.3508</strain>
    </source>
</reference>
<protein>
    <submittedName>
        <fullName evidence="6">Acyl-CoA thioesterase II</fullName>
    </submittedName>
</protein>
<dbReference type="GO" id="GO:0006637">
    <property type="term" value="P:acyl-CoA metabolic process"/>
    <property type="evidence" value="ECO:0007669"/>
    <property type="project" value="InterPro"/>
</dbReference>
<dbReference type="RefSeq" id="WP_062997702.1">
    <property type="nucleotide sequence ID" value="NZ_BMMH01000005.1"/>
</dbReference>
<dbReference type="InterPro" id="IPR049450">
    <property type="entry name" value="ACOT8-like_C"/>
</dbReference>
<gene>
    <name evidence="6" type="ORF">GCM10011588_29080</name>
</gene>
<evidence type="ECO:0000259" key="5">
    <source>
        <dbReference type="Pfam" id="PF20789"/>
    </source>
</evidence>
<keyword evidence="7" id="KW-1185">Reference proteome</keyword>
<organism evidence="6 7">
    <name type="scientific">Nocardia jinanensis</name>
    <dbReference type="NCBI Taxonomy" id="382504"/>
    <lineage>
        <taxon>Bacteria</taxon>
        <taxon>Bacillati</taxon>
        <taxon>Actinomycetota</taxon>
        <taxon>Actinomycetes</taxon>
        <taxon>Mycobacteriales</taxon>
        <taxon>Nocardiaceae</taxon>
        <taxon>Nocardia</taxon>
    </lineage>
</organism>
<dbReference type="InterPro" id="IPR042171">
    <property type="entry name" value="Acyl-CoA_hotdog"/>
</dbReference>
<dbReference type="Gene3D" id="2.40.160.210">
    <property type="entry name" value="Acyl-CoA thioesterase, double hotdog domain"/>
    <property type="match status" value="1"/>
</dbReference>
<dbReference type="EMBL" id="BMMH01000005">
    <property type="protein sequence ID" value="GGL12819.1"/>
    <property type="molecule type" value="Genomic_DNA"/>
</dbReference>
<keyword evidence="2" id="KW-0378">Hydrolase</keyword>
<dbReference type="InterPro" id="IPR029069">
    <property type="entry name" value="HotDog_dom_sf"/>
</dbReference>
<feature type="region of interest" description="Disordered" evidence="3">
    <location>
        <begin position="137"/>
        <end position="156"/>
    </location>
</feature>
<dbReference type="PANTHER" id="PTHR11066">
    <property type="entry name" value="ACYL-COA THIOESTERASE"/>
    <property type="match status" value="1"/>
</dbReference>
<dbReference type="PANTHER" id="PTHR11066:SF34">
    <property type="entry name" value="ACYL-COENZYME A THIOESTERASE 8"/>
    <property type="match status" value="1"/>
</dbReference>
<dbReference type="Pfam" id="PF20789">
    <property type="entry name" value="4HBT_3C"/>
    <property type="match status" value="1"/>
</dbReference>
<evidence type="ECO:0000313" key="7">
    <source>
        <dbReference type="Proteomes" id="UP000638263"/>
    </source>
</evidence>